<keyword evidence="11" id="KW-1185">Reference proteome</keyword>
<dbReference type="InterPro" id="IPR008983">
    <property type="entry name" value="Tumour_necrosis_fac-like_dom"/>
</dbReference>
<dbReference type="KEGG" id="pmrn:116951408"/>
<evidence type="ECO:0000313" key="11">
    <source>
        <dbReference type="Proteomes" id="UP001318040"/>
    </source>
</evidence>
<feature type="compositionally biased region" description="Acidic residues" evidence="7">
    <location>
        <begin position="1102"/>
        <end position="1114"/>
    </location>
</feature>
<dbReference type="PANTHER" id="PTHR15427">
    <property type="entry name" value="EMILIN ELASTIN MICROFIBRIL INTERFACE-LOCATED PROTEIN ELASTIN MICROFIBRIL INTERFACER"/>
    <property type="match status" value="1"/>
</dbReference>
<reference evidence="12 13" key="1">
    <citation type="submission" date="2025-04" db="UniProtKB">
        <authorList>
            <consortium name="RefSeq"/>
        </authorList>
    </citation>
    <scope>IDENTIFICATION</scope>
    <source>
        <tissue evidence="12 13">Sperm</tissue>
    </source>
</reference>
<comment type="subcellular location">
    <subcellularLocation>
        <location evidence="1">Secreted</location>
    </subcellularLocation>
</comment>
<evidence type="ECO:0000256" key="1">
    <source>
        <dbReference type="ARBA" id="ARBA00004613"/>
    </source>
</evidence>
<dbReference type="Proteomes" id="UP001318040">
    <property type="component" value="Chromosome 43"/>
</dbReference>
<accession>A0AAJ7TZG8</accession>
<feature type="coiled-coil region" evidence="6">
    <location>
        <begin position="676"/>
        <end position="703"/>
    </location>
</feature>
<evidence type="ECO:0000313" key="13">
    <source>
        <dbReference type="RefSeq" id="XP_032825855.1"/>
    </source>
</evidence>
<feature type="compositionally biased region" description="Pro residues" evidence="7">
    <location>
        <begin position="351"/>
        <end position="362"/>
    </location>
</feature>
<evidence type="ECO:0000256" key="5">
    <source>
        <dbReference type="ARBA" id="ARBA00023157"/>
    </source>
</evidence>
<dbReference type="PROSITE" id="PS50871">
    <property type="entry name" value="C1Q"/>
    <property type="match status" value="1"/>
</dbReference>
<dbReference type="AlphaFoldDB" id="A0AAJ7TZG8"/>
<name>A0AAJ7TZG8_PETMA</name>
<evidence type="ECO:0000313" key="12">
    <source>
        <dbReference type="RefSeq" id="XP_032825854.1"/>
    </source>
</evidence>
<dbReference type="RefSeq" id="XP_032825854.1">
    <property type="nucleotide sequence ID" value="XM_032969963.1"/>
</dbReference>
<dbReference type="Gene3D" id="2.60.120.40">
    <property type="match status" value="2"/>
</dbReference>
<dbReference type="InterPro" id="IPR050392">
    <property type="entry name" value="Collagen/C1q_domain"/>
</dbReference>
<feature type="chain" id="PRO_5044709412" evidence="8">
    <location>
        <begin position="32"/>
        <end position="1207"/>
    </location>
</feature>
<evidence type="ECO:0000256" key="4">
    <source>
        <dbReference type="ARBA" id="ARBA00023054"/>
    </source>
</evidence>
<evidence type="ECO:0000256" key="8">
    <source>
        <dbReference type="SAM" id="SignalP"/>
    </source>
</evidence>
<feature type="region of interest" description="Disordered" evidence="7">
    <location>
        <begin position="346"/>
        <end position="367"/>
    </location>
</feature>
<organism evidence="11 13">
    <name type="scientific">Petromyzon marinus</name>
    <name type="common">Sea lamprey</name>
    <dbReference type="NCBI Taxonomy" id="7757"/>
    <lineage>
        <taxon>Eukaryota</taxon>
        <taxon>Metazoa</taxon>
        <taxon>Chordata</taxon>
        <taxon>Craniata</taxon>
        <taxon>Vertebrata</taxon>
        <taxon>Cyclostomata</taxon>
        <taxon>Hyperoartia</taxon>
        <taxon>Petromyzontiformes</taxon>
        <taxon>Petromyzontidae</taxon>
        <taxon>Petromyzon</taxon>
    </lineage>
</organism>
<feature type="compositionally biased region" description="Low complexity" evidence="7">
    <location>
        <begin position="165"/>
        <end position="176"/>
    </location>
</feature>
<dbReference type="InterPro" id="IPR011489">
    <property type="entry name" value="EMI_domain"/>
</dbReference>
<dbReference type="RefSeq" id="XP_032825855.1">
    <property type="nucleotide sequence ID" value="XM_032969964.1"/>
</dbReference>
<evidence type="ECO:0000259" key="10">
    <source>
        <dbReference type="PROSITE" id="PS51041"/>
    </source>
</evidence>
<dbReference type="PANTHER" id="PTHR15427:SF50">
    <property type="entry name" value="COMPLEMENT C1Q TUMOR NECROSIS FACTOR-RELATED PROTEIN 2-LIKE"/>
    <property type="match status" value="1"/>
</dbReference>
<feature type="region of interest" description="Disordered" evidence="7">
    <location>
        <begin position="157"/>
        <end position="201"/>
    </location>
</feature>
<feature type="signal peptide" evidence="8">
    <location>
        <begin position="1"/>
        <end position="31"/>
    </location>
</feature>
<dbReference type="GO" id="GO:0005576">
    <property type="term" value="C:extracellular region"/>
    <property type="evidence" value="ECO:0007669"/>
    <property type="project" value="UniProtKB-SubCell"/>
</dbReference>
<evidence type="ECO:0000256" key="2">
    <source>
        <dbReference type="ARBA" id="ARBA00022525"/>
    </source>
</evidence>
<evidence type="ECO:0000256" key="6">
    <source>
        <dbReference type="SAM" id="Coils"/>
    </source>
</evidence>
<dbReference type="Pfam" id="PF07546">
    <property type="entry name" value="EMI"/>
    <property type="match status" value="1"/>
</dbReference>
<keyword evidence="2" id="KW-0964">Secreted</keyword>
<protein>
    <submittedName>
        <fullName evidence="12 13">EMILIN-3-like</fullName>
    </submittedName>
</protein>
<evidence type="ECO:0000256" key="7">
    <source>
        <dbReference type="SAM" id="MobiDB-lite"/>
    </source>
</evidence>
<dbReference type="SMART" id="SM00110">
    <property type="entry name" value="C1Q"/>
    <property type="match status" value="1"/>
</dbReference>
<dbReference type="PROSITE" id="PS51041">
    <property type="entry name" value="EMI"/>
    <property type="match status" value="1"/>
</dbReference>
<feature type="region of interest" description="Disordered" evidence="7">
    <location>
        <begin position="1076"/>
        <end position="1156"/>
    </location>
</feature>
<dbReference type="SUPFAM" id="SSF49842">
    <property type="entry name" value="TNF-like"/>
    <property type="match status" value="1"/>
</dbReference>
<sequence length="1207" mass="125947">MAPTVRAEVSGAPLLVLLVALCCLGPLGTTAKGHFGSPYRLSLYSAPSPPVRSPPRHRNWCAHVVTRTISCAVINGTDSYVKAERRPCSWPKGKCQRPLMYRTYLRPHYKLGYKTVSEIEWRCCPGFGGDSCLDRVGGAPPPSGSVPGAGFVKGVPTGGGPFKLGGPAPKVPGAMVPGPPPGGAQGDPTKPGFKPKYPQKSGRPLMDIYGERIDRLEDAVRRVTLVLEQTQGSLVGMTDGLRASLHADARHMIQALVGGVVHDRGAGPPHGEAPDSIVGFEAVPPDHRHEVVPGGDKTPGMYAEPYPDVMAKVVALREDLRERDRVLAELQATVAGQAQQIQRLADRFPHHPPPPPPPPPQQQFPHPDLAVLDSLLGDRILQLKGEIFNGVDERMNGHGGGGGHSLCSCDSQLALLEQRAQRAQLALQQHVNATLSAFHGELQGVRTDADGAAACCAGATATLDGRLADLERGVLGGHAGGPGDIQGAVITGEVVALDARLNGLEARINASDPCLPEHCSHLRDFLSGLVAGEAADLKSQLERTTLNLEVRIADAARQQPPGGGGGGTGVVVTTGGAAANGTDTAGPQERGCCTDDNRVEHVLARLSVVEAGVASLNASMRRWEQRGGGAGEDAAEYGDFGAVQGEITLLKLNFSTINRTLRGLRDSVSEYRVESARRVNESVAQAEQRLDGEVQQVRRLLGEQASRLAREDWRVRRLQGQLGLVAQRVASDGATRCREGSQKRSQGLADGGCFKSEGAAPGEKEAPAAAALKEGPAVRDRAAMMRAASVEGAVMGERAAPAERAALGEVAAAMGVTSVEGMVAGERAVTSRQGATPRDDRAIRARAAMMRAASVEGAAMGERAAPVERAAPAERTAPAAAPIATASVDGAPSVARAAFVEGAALPEQAAGPAVTAGPEVQAAALLEMQREVAAVREALGRQGERLWAGVEAVNATLRAQAADVAALEAAVVHRGPTTSPPLPMPVAGFPVHEFHRAAFSAALTRSSPRGRVVAFDKTYVNDGQHYDPDTGIFRVPYDGRYFFSGTLVSADGQGVVAWLSAAGRTVAQVDTAKISSHSEPGIINGSHSHHGKDTKEEGVEQREEDDEEEVDEVEGGVGGEEEGNRLIGGNVRRQSDRNGGGAAERHATHGSGGSSGPGVFGVILSLSVGDLVFVEVASGEAASSDRPFTTFSGVLLYETPAAAAAGR</sequence>
<feature type="compositionally biased region" description="Basic and acidic residues" evidence="7">
    <location>
        <begin position="1091"/>
        <end position="1101"/>
    </location>
</feature>
<proteinExistence type="predicted"/>
<feature type="domain" description="C1q" evidence="9">
    <location>
        <begin position="992"/>
        <end position="1202"/>
    </location>
</feature>
<dbReference type="InterPro" id="IPR001073">
    <property type="entry name" value="C1q_dom"/>
</dbReference>
<evidence type="ECO:0000256" key="3">
    <source>
        <dbReference type="ARBA" id="ARBA00022729"/>
    </source>
</evidence>
<gene>
    <name evidence="12 13" type="primary">LOC116951408</name>
</gene>
<evidence type="ECO:0000259" key="9">
    <source>
        <dbReference type="PROSITE" id="PS50871"/>
    </source>
</evidence>
<feature type="domain" description="EMI" evidence="10">
    <location>
        <begin position="57"/>
        <end position="134"/>
    </location>
</feature>
<keyword evidence="4 6" id="KW-0175">Coiled coil</keyword>
<dbReference type="Pfam" id="PF00386">
    <property type="entry name" value="C1q"/>
    <property type="match status" value="1"/>
</dbReference>
<keyword evidence="5" id="KW-1015">Disulfide bond</keyword>
<keyword evidence="3 8" id="KW-0732">Signal</keyword>